<gene>
    <name evidence="1" type="ORF">BN13_960006</name>
</gene>
<evidence type="ECO:0000313" key="1">
    <source>
        <dbReference type="EMBL" id="CCI55042.1"/>
    </source>
</evidence>
<comment type="caution">
    <text evidence="1">The sequence shown here is derived from an EMBL/GenBank/DDBJ whole genome shotgun (WGS) entry which is preliminary data.</text>
</comment>
<accession>A0A077MH05</accession>
<protein>
    <submittedName>
        <fullName evidence="1">Uncharacterized protein</fullName>
    </submittedName>
</protein>
<dbReference type="Proteomes" id="UP000035720">
    <property type="component" value="Unassembled WGS sequence"/>
</dbReference>
<keyword evidence="2" id="KW-1185">Reference proteome</keyword>
<dbReference type="AlphaFoldDB" id="A0A077MH05"/>
<sequence length="29" mass="3526">MNRIKSLLKKFDAWTLESFNAQSRGYRQH</sequence>
<name>A0A077MH05_9MICO</name>
<dbReference type="EMBL" id="CAJC01000212">
    <property type="protein sequence ID" value="CCI55042.1"/>
    <property type="molecule type" value="Genomic_DNA"/>
</dbReference>
<proteinExistence type="predicted"/>
<evidence type="ECO:0000313" key="2">
    <source>
        <dbReference type="Proteomes" id="UP000035720"/>
    </source>
</evidence>
<reference evidence="1 2" key="1">
    <citation type="journal article" date="2013" name="ISME J.">
        <title>A metabolic model for members of the genus Tetrasphaera involved in enhanced biological phosphorus removal.</title>
        <authorList>
            <person name="Kristiansen R."/>
            <person name="Nguyen H.T.T."/>
            <person name="Saunders A.M."/>
            <person name="Nielsen J.L."/>
            <person name="Wimmer R."/>
            <person name="Le V.Q."/>
            <person name="McIlroy S.J."/>
            <person name="Petrovski S."/>
            <person name="Seviour R.J."/>
            <person name="Calteau A."/>
            <person name="Nielsen K.L."/>
            <person name="Nielsen P.H."/>
        </authorList>
    </citation>
    <scope>NUCLEOTIDE SEQUENCE [LARGE SCALE GENOMIC DNA]</scope>
    <source>
        <strain evidence="1 2">Ben 74</strain>
    </source>
</reference>
<organism evidence="1 2">
    <name type="scientific">Nostocoides jenkinsii Ben 74</name>
    <dbReference type="NCBI Taxonomy" id="1193518"/>
    <lineage>
        <taxon>Bacteria</taxon>
        <taxon>Bacillati</taxon>
        <taxon>Actinomycetota</taxon>
        <taxon>Actinomycetes</taxon>
        <taxon>Micrococcales</taxon>
        <taxon>Intrasporangiaceae</taxon>
        <taxon>Nostocoides</taxon>
    </lineage>
</organism>